<dbReference type="GO" id="GO:0006950">
    <property type="term" value="P:response to stress"/>
    <property type="evidence" value="ECO:0007669"/>
    <property type="project" value="UniProtKB-ARBA"/>
</dbReference>
<dbReference type="Pfam" id="PF14561">
    <property type="entry name" value="TPR_20"/>
    <property type="match status" value="1"/>
</dbReference>
<evidence type="ECO:0000259" key="7">
    <source>
        <dbReference type="PROSITE" id="PS51352"/>
    </source>
</evidence>
<dbReference type="PANTHER" id="PTHR45663">
    <property type="entry name" value="GEO12009P1"/>
    <property type="match status" value="1"/>
</dbReference>
<comment type="similarity">
    <text evidence="1">Belongs to the thioredoxin family.</text>
</comment>
<evidence type="ECO:0000256" key="1">
    <source>
        <dbReference type="ARBA" id="ARBA00008987"/>
    </source>
</evidence>
<protein>
    <submittedName>
        <fullName evidence="8">Co-chaperone YbbN</fullName>
    </submittedName>
</protein>
<evidence type="ECO:0000256" key="3">
    <source>
        <dbReference type="ARBA" id="ARBA00022982"/>
    </source>
</evidence>
<reference evidence="8 9" key="1">
    <citation type="submission" date="2016-01" db="EMBL/GenBank/DDBJ databases">
        <title>Whole genome sequence and analysis of Micromonospora rosaria DSM 803, which can produce antibacterial substance rosamicin.</title>
        <authorList>
            <person name="Yang H."/>
            <person name="He X."/>
            <person name="Zhu D."/>
        </authorList>
    </citation>
    <scope>NUCLEOTIDE SEQUENCE [LARGE SCALE GENOMIC DNA]</scope>
    <source>
        <strain evidence="8 9">DSM 803</strain>
    </source>
</reference>
<dbReference type="Pfam" id="PF00085">
    <property type="entry name" value="Thioredoxin"/>
    <property type="match status" value="1"/>
</dbReference>
<dbReference type="SUPFAM" id="SSF52833">
    <property type="entry name" value="Thioredoxin-like"/>
    <property type="match status" value="1"/>
</dbReference>
<dbReference type="CDD" id="cd02956">
    <property type="entry name" value="ybbN"/>
    <property type="match status" value="1"/>
</dbReference>
<evidence type="ECO:0000256" key="2">
    <source>
        <dbReference type="ARBA" id="ARBA00022448"/>
    </source>
</evidence>
<dbReference type="GO" id="GO:0015035">
    <property type="term" value="F:protein-disulfide reductase activity"/>
    <property type="evidence" value="ECO:0007669"/>
    <property type="project" value="UniProtKB-ARBA"/>
</dbReference>
<keyword evidence="5" id="KW-0676">Redox-active center</keyword>
<keyword evidence="9" id="KW-1185">Reference proteome</keyword>
<comment type="caution">
    <text evidence="8">The sequence shown here is derived from an EMBL/GenBank/DDBJ whole genome shotgun (WGS) entry which is preliminary data.</text>
</comment>
<dbReference type="PROSITE" id="PS51352">
    <property type="entry name" value="THIOREDOXIN_2"/>
    <property type="match status" value="1"/>
</dbReference>
<gene>
    <name evidence="8" type="ORF">AWW66_08695</name>
</gene>
<accession>A0A136PVA0</accession>
<dbReference type="OrthoDB" id="5181746at2"/>
<feature type="region of interest" description="Disordered" evidence="6">
    <location>
        <begin position="24"/>
        <end position="52"/>
    </location>
</feature>
<sequence length="308" mass="31598">MSDPRITSSIFTRGAVDLSALRTPAPAPARPAAPAPTGPSPTGVPGGPAAGGGVTVIDVTEATFQSEVLERSLTTPVVVDFWAEWCQPCKQLSPVLEKLAVEGGGAWVLAKIDVDANPRIAQMFRVQGIPMVYAVVGGQPVDAFSGVVPEAQLRQWIQAVLAAGGVTVETPGDPRLDEADDALMSGDLDAAEAAYRKILAETPADAVAEAGLAQVGLARRVAGANPATALAAAEAAPDDVDAQLLAADVEVLSGLAESAYARLVAVVRRTSGEDREKVRQHLVSLFSVAGPDDPAVASARRALASALF</sequence>
<dbReference type="PANTHER" id="PTHR45663:SF11">
    <property type="entry name" value="GEO12009P1"/>
    <property type="match status" value="1"/>
</dbReference>
<dbReference type="Gene3D" id="3.40.30.10">
    <property type="entry name" value="Glutaredoxin"/>
    <property type="match status" value="1"/>
</dbReference>
<feature type="compositionally biased region" description="Pro residues" evidence="6">
    <location>
        <begin position="25"/>
        <end position="39"/>
    </location>
</feature>
<dbReference type="GO" id="GO:0005829">
    <property type="term" value="C:cytosol"/>
    <property type="evidence" value="ECO:0007669"/>
    <property type="project" value="TreeGrafter"/>
</dbReference>
<dbReference type="Proteomes" id="UP000070620">
    <property type="component" value="Unassembled WGS sequence"/>
</dbReference>
<keyword evidence="3" id="KW-0249">Electron transport</keyword>
<evidence type="ECO:0000256" key="5">
    <source>
        <dbReference type="ARBA" id="ARBA00023284"/>
    </source>
</evidence>
<dbReference type="RefSeq" id="WP_067362399.1">
    <property type="nucleotide sequence ID" value="NZ_JBIUBN010000001.1"/>
</dbReference>
<organism evidence="8 9">
    <name type="scientific">Micromonospora rosaria</name>
    <dbReference type="NCBI Taxonomy" id="47874"/>
    <lineage>
        <taxon>Bacteria</taxon>
        <taxon>Bacillati</taxon>
        <taxon>Actinomycetota</taxon>
        <taxon>Actinomycetes</taxon>
        <taxon>Micromonosporales</taxon>
        <taxon>Micromonosporaceae</taxon>
        <taxon>Micromonospora</taxon>
    </lineage>
</organism>
<dbReference type="InterPro" id="IPR013766">
    <property type="entry name" value="Thioredoxin_domain"/>
</dbReference>
<evidence type="ECO:0000256" key="4">
    <source>
        <dbReference type="ARBA" id="ARBA00023157"/>
    </source>
</evidence>
<evidence type="ECO:0000313" key="9">
    <source>
        <dbReference type="Proteomes" id="UP000070620"/>
    </source>
</evidence>
<evidence type="ECO:0000256" key="6">
    <source>
        <dbReference type="SAM" id="MobiDB-lite"/>
    </source>
</evidence>
<dbReference type="FunFam" id="3.40.30.10:FF:000001">
    <property type="entry name" value="Thioredoxin"/>
    <property type="match status" value="1"/>
</dbReference>
<proteinExistence type="inferred from homology"/>
<evidence type="ECO:0000313" key="8">
    <source>
        <dbReference type="EMBL" id="KXK62399.1"/>
    </source>
</evidence>
<keyword evidence="4" id="KW-1015">Disulfide bond</keyword>
<dbReference type="InterPro" id="IPR011990">
    <property type="entry name" value="TPR-like_helical_dom_sf"/>
</dbReference>
<dbReference type="EMBL" id="LRQV01000020">
    <property type="protein sequence ID" value="KXK62399.1"/>
    <property type="molecule type" value="Genomic_DNA"/>
</dbReference>
<name>A0A136PVA0_9ACTN</name>
<dbReference type="Gene3D" id="1.25.40.10">
    <property type="entry name" value="Tetratricopeptide repeat domain"/>
    <property type="match status" value="1"/>
</dbReference>
<dbReference type="AlphaFoldDB" id="A0A136PVA0"/>
<dbReference type="InterPro" id="IPR036249">
    <property type="entry name" value="Thioredoxin-like_sf"/>
</dbReference>
<keyword evidence="2" id="KW-0813">Transport</keyword>
<dbReference type="GO" id="GO:0045454">
    <property type="term" value="P:cell redox homeostasis"/>
    <property type="evidence" value="ECO:0007669"/>
    <property type="project" value="TreeGrafter"/>
</dbReference>
<feature type="domain" description="Thioredoxin" evidence="7">
    <location>
        <begin position="21"/>
        <end position="162"/>
    </location>
</feature>